<proteinExistence type="predicted"/>
<accession>A0AAD9M4U8</accession>
<dbReference type="EMBL" id="MU842835">
    <property type="protein sequence ID" value="KAK2031962.1"/>
    <property type="molecule type" value="Genomic_DNA"/>
</dbReference>
<comment type="caution">
    <text evidence="1">The sequence shown here is derived from an EMBL/GenBank/DDBJ whole genome shotgun (WGS) entry which is preliminary data.</text>
</comment>
<dbReference type="AlphaFoldDB" id="A0AAD9M4U8"/>
<evidence type="ECO:0000313" key="2">
    <source>
        <dbReference type="Proteomes" id="UP001232148"/>
    </source>
</evidence>
<evidence type="ECO:0000313" key="1">
    <source>
        <dbReference type="EMBL" id="KAK2031962.1"/>
    </source>
</evidence>
<reference evidence="1" key="1">
    <citation type="submission" date="2021-06" db="EMBL/GenBank/DDBJ databases">
        <title>Comparative genomics, transcriptomics and evolutionary studies reveal genomic signatures of adaptation to plant cell wall in hemibiotrophic fungi.</title>
        <authorList>
            <consortium name="DOE Joint Genome Institute"/>
            <person name="Baroncelli R."/>
            <person name="Diaz J.F."/>
            <person name="Benocci T."/>
            <person name="Peng M."/>
            <person name="Battaglia E."/>
            <person name="Haridas S."/>
            <person name="Andreopoulos W."/>
            <person name="Labutti K."/>
            <person name="Pangilinan J."/>
            <person name="Floch G.L."/>
            <person name="Makela M.R."/>
            <person name="Henrissat B."/>
            <person name="Grigoriev I.V."/>
            <person name="Crouch J.A."/>
            <person name="De Vries R.P."/>
            <person name="Sukno S.A."/>
            <person name="Thon M.R."/>
        </authorList>
    </citation>
    <scope>NUCLEOTIDE SEQUENCE</scope>
    <source>
        <strain evidence="1">MAFF235873</strain>
    </source>
</reference>
<keyword evidence="2" id="KW-1185">Reference proteome</keyword>
<organism evidence="1 2">
    <name type="scientific">Colletotrichum zoysiae</name>
    <dbReference type="NCBI Taxonomy" id="1216348"/>
    <lineage>
        <taxon>Eukaryota</taxon>
        <taxon>Fungi</taxon>
        <taxon>Dikarya</taxon>
        <taxon>Ascomycota</taxon>
        <taxon>Pezizomycotina</taxon>
        <taxon>Sordariomycetes</taxon>
        <taxon>Hypocreomycetidae</taxon>
        <taxon>Glomerellales</taxon>
        <taxon>Glomerellaceae</taxon>
        <taxon>Colletotrichum</taxon>
        <taxon>Colletotrichum graminicola species complex</taxon>
    </lineage>
</organism>
<gene>
    <name evidence="1" type="ORF">LX32DRAFT_636768</name>
</gene>
<sequence length="73" mass="8201">MPNIYLLPACVLGTPAVCEHKPTIRPETEQTALRKPSVFESERENPRLKCWCYVTQLTVIEIGLFPLKGGTNT</sequence>
<name>A0AAD9M4U8_9PEZI</name>
<protein>
    <submittedName>
        <fullName evidence="1">Uncharacterized protein</fullName>
    </submittedName>
</protein>
<dbReference type="Proteomes" id="UP001232148">
    <property type="component" value="Unassembled WGS sequence"/>
</dbReference>